<evidence type="ECO:0000313" key="3">
    <source>
        <dbReference type="EMBL" id="OCF22538.1"/>
    </source>
</evidence>
<sequence length="336" mass="37524">MSTEQLQPQAPGLELDPIPQNDYVRPLQEDDERTVKTLIGLGIMAGLPRANNKIILNPLCILLILSLGYLLNKIMAFMPDENIISWFTALIGPCLASLPILGLVEYIQRPDFISLLRRTMGGLDLVKFSSYCDTSEGSKNSGGGWVFIHNDQVVGTILVDSQRAGEKLDTVLGAEEGEINDNKDLIPKEDEKEHNHKHNLRKRNIPSTSLSSAKKAQQRIIQIRHFAVDSPYNQSTIPLDLLMSALDHSFSTNPQSQDTKVIIKLQAFFNTDLLNSLKKIGFTKVVDKQIKGSNSELGLGLELEEPEKIGVLGWRGCWMVCGRSEYEAKKREVMQK</sequence>
<evidence type="ECO:0000256" key="1">
    <source>
        <dbReference type="SAM" id="MobiDB-lite"/>
    </source>
</evidence>
<dbReference type="VEuPathDB" id="FungiDB:I302_08188"/>
<reference evidence="4" key="4">
    <citation type="submission" date="2024-02" db="EMBL/GenBank/DDBJ databases">
        <title>Comparative genomics of Cryptococcus and Kwoniella reveals pathogenesis evolution and contrasting modes of karyotype evolution via chromosome fusion or intercentromeric recombination.</title>
        <authorList>
            <person name="Coelho M.A."/>
            <person name="David-Palma M."/>
            <person name="Shea T."/>
            <person name="Bowers K."/>
            <person name="McGinley-Smith S."/>
            <person name="Mohammad A.W."/>
            <person name="Gnirke A."/>
            <person name="Yurkov A.M."/>
            <person name="Nowrousian M."/>
            <person name="Sun S."/>
            <person name="Cuomo C.A."/>
            <person name="Heitman J."/>
        </authorList>
    </citation>
    <scope>NUCLEOTIDE SEQUENCE</scope>
    <source>
        <strain evidence="4">CBS 10118</strain>
    </source>
</reference>
<gene>
    <name evidence="3" type="ORF">I302_08188</name>
    <name evidence="4" type="ORF">I302_109044</name>
</gene>
<dbReference type="RefSeq" id="XP_019043608.1">
    <property type="nucleotide sequence ID" value="XM_019194772.1"/>
</dbReference>
<evidence type="ECO:0000313" key="5">
    <source>
        <dbReference type="Proteomes" id="UP000092730"/>
    </source>
</evidence>
<dbReference type="EMBL" id="CP144548">
    <property type="protein sequence ID" value="WVW86988.1"/>
    <property type="molecule type" value="Genomic_DNA"/>
</dbReference>
<dbReference type="OrthoDB" id="2564232at2759"/>
<feature type="region of interest" description="Disordered" evidence="1">
    <location>
        <begin position="1"/>
        <end position="20"/>
    </location>
</feature>
<feature type="transmembrane region" description="Helical" evidence="2">
    <location>
        <begin position="83"/>
        <end position="107"/>
    </location>
</feature>
<reference evidence="3" key="1">
    <citation type="submission" date="2013-07" db="EMBL/GenBank/DDBJ databases">
        <title>The Genome Sequence of Cryptococcus bestiolae CBS10118.</title>
        <authorList>
            <consortium name="The Broad Institute Genome Sequencing Platform"/>
            <person name="Cuomo C."/>
            <person name="Litvintseva A."/>
            <person name="Chen Y."/>
            <person name="Heitman J."/>
            <person name="Sun S."/>
            <person name="Springer D."/>
            <person name="Dromer F."/>
            <person name="Young S.K."/>
            <person name="Zeng Q."/>
            <person name="Gargeya S."/>
            <person name="Fitzgerald M."/>
            <person name="Abouelleil A."/>
            <person name="Alvarado L."/>
            <person name="Berlin A.M."/>
            <person name="Chapman S.B."/>
            <person name="Dewar J."/>
            <person name="Goldberg J."/>
            <person name="Griggs A."/>
            <person name="Gujja S."/>
            <person name="Hansen M."/>
            <person name="Howarth C."/>
            <person name="Imamovic A."/>
            <person name="Larimer J."/>
            <person name="McCowan C."/>
            <person name="Murphy C."/>
            <person name="Pearson M."/>
            <person name="Priest M."/>
            <person name="Roberts A."/>
            <person name="Saif S."/>
            <person name="Shea T."/>
            <person name="Sykes S."/>
            <person name="Wortman J."/>
            <person name="Nusbaum C."/>
            <person name="Birren B."/>
        </authorList>
    </citation>
    <scope>NUCLEOTIDE SEQUENCE [LARGE SCALE GENOMIC DNA]</scope>
    <source>
        <strain evidence="3">CBS 10118</strain>
    </source>
</reference>
<protein>
    <submittedName>
        <fullName evidence="3">Uncharacterized protein</fullName>
    </submittedName>
</protein>
<keyword evidence="5" id="KW-1185">Reference proteome</keyword>
<dbReference type="GeneID" id="30212587"/>
<evidence type="ECO:0000313" key="4">
    <source>
        <dbReference type="EMBL" id="WVW86988.1"/>
    </source>
</evidence>
<keyword evidence="2" id="KW-0812">Transmembrane</keyword>
<proteinExistence type="predicted"/>
<keyword evidence="2" id="KW-0472">Membrane</keyword>
<reference evidence="3" key="3">
    <citation type="submission" date="2014-01" db="EMBL/GenBank/DDBJ databases">
        <title>Evolution of pathogenesis and genome organization in the Tremellales.</title>
        <authorList>
            <person name="Cuomo C."/>
            <person name="Litvintseva A."/>
            <person name="Heitman J."/>
            <person name="Chen Y."/>
            <person name="Sun S."/>
            <person name="Springer D."/>
            <person name="Dromer F."/>
            <person name="Young S."/>
            <person name="Zeng Q."/>
            <person name="Chapman S."/>
            <person name="Gujja S."/>
            <person name="Saif S."/>
            <person name="Birren B."/>
        </authorList>
    </citation>
    <scope>NUCLEOTIDE SEQUENCE</scope>
    <source>
        <strain evidence="3">CBS 10118</strain>
    </source>
</reference>
<accession>A0A1B9FUV0</accession>
<evidence type="ECO:0000256" key="2">
    <source>
        <dbReference type="SAM" id="Phobius"/>
    </source>
</evidence>
<name>A0A1B9FUV0_9TREE</name>
<keyword evidence="2" id="KW-1133">Transmembrane helix</keyword>
<dbReference type="EMBL" id="KI894025">
    <property type="protein sequence ID" value="OCF22538.1"/>
    <property type="molecule type" value="Genomic_DNA"/>
</dbReference>
<feature type="transmembrane region" description="Helical" evidence="2">
    <location>
        <begin position="54"/>
        <end position="71"/>
    </location>
</feature>
<organism evidence="3">
    <name type="scientific">Kwoniella bestiolae CBS 10118</name>
    <dbReference type="NCBI Taxonomy" id="1296100"/>
    <lineage>
        <taxon>Eukaryota</taxon>
        <taxon>Fungi</taxon>
        <taxon>Dikarya</taxon>
        <taxon>Basidiomycota</taxon>
        <taxon>Agaricomycotina</taxon>
        <taxon>Tremellomycetes</taxon>
        <taxon>Tremellales</taxon>
        <taxon>Cryptococcaceae</taxon>
        <taxon>Kwoniella</taxon>
    </lineage>
</organism>
<dbReference type="KEGG" id="kbi:30212587"/>
<reference evidence="4" key="2">
    <citation type="submission" date="2013-07" db="EMBL/GenBank/DDBJ databases">
        <authorList>
            <consortium name="The Broad Institute Genome Sequencing Platform"/>
            <person name="Cuomo C."/>
            <person name="Litvintseva A."/>
            <person name="Chen Y."/>
            <person name="Heitman J."/>
            <person name="Sun S."/>
            <person name="Springer D."/>
            <person name="Dromer F."/>
            <person name="Young S.K."/>
            <person name="Zeng Q."/>
            <person name="Gargeya S."/>
            <person name="Fitzgerald M."/>
            <person name="Abouelleil A."/>
            <person name="Alvarado L."/>
            <person name="Berlin A.M."/>
            <person name="Chapman S.B."/>
            <person name="Dewar J."/>
            <person name="Goldberg J."/>
            <person name="Griggs A."/>
            <person name="Gujja S."/>
            <person name="Hansen M."/>
            <person name="Howarth C."/>
            <person name="Imamovic A."/>
            <person name="Larimer J."/>
            <person name="McCowan C."/>
            <person name="Murphy C."/>
            <person name="Pearson M."/>
            <person name="Priest M."/>
            <person name="Roberts A."/>
            <person name="Saif S."/>
            <person name="Shea T."/>
            <person name="Sykes S."/>
            <person name="Wortman J."/>
            <person name="Nusbaum C."/>
            <person name="Birren B."/>
        </authorList>
    </citation>
    <scope>NUCLEOTIDE SEQUENCE</scope>
    <source>
        <strain evidence="4">CBS 10118</strain>
    </source>
</reference>
<dbReference type="Proteomes" id="UP000092730">
    <property type="component" value="Chromosome 8"/>
</dbReference>
<dbReference type="AlphaFoldDB" id="A0A1B9FUV0"/>